<dbReference type="STRING" id="407022.SAMN05661044_04674"/>
<accession>A0A1H7WUB0</accession>
<sequence>MTNCNYIDDCLKIPIASTCLDFCMEKILRRLTVEEKQLVFGFGNELANNIYRIYNQFEVNDFEMLKRHLSQEQVDEITLTFLNIGDTQIAYLKADSYTRRNMLNDLRENGNQENGLYL</sequence>
<reference evidence="2" key="1">
    <citation type="submission" date="2016-10" db="EMBL/GenBank/DDBJ databases">
        <authorList>
            <person name="Varghese N."/>
            <person name="Submissions S."/>
        </authorList>
    </citation>
    <scope>NUCLEOTIDE SEQUENCE [LARGE SCALE GENOMIC DNA]</scope>
    <source>
        <strain evidence="2">DSM 18733</strain>
    </source>
</reference>
<keyword evidence="2" id="KW-1185">Reference proteome</keyword>
<name>A0A1H7WUB0_OLID1</name>
<dbReference type="EMBL" id="FOAF01000009">
    <property type="protein sequence ID" value="SEM24895.1"/>
    <property type="molecule type" value="Genomic_DNA"/>
</dbReference>
<dbReference type="Proteomes" id="UP000199421">
    <property type="component" value="Unassembled WGS sequence"/>
</dbReference>
<organism evidence="1 2">
    <name type="scientific">Olivibacter domesticus</name>
    <name type="common">Pseudosphingobacterium domesticum</name>
    <dbReference type="NCBI Taxonomy" id="407022"/>
    <lineage>
        <taxon>Bacteria</taxon>
        <taxon>Pseudomonadati</taxon>
        <taxon>Bacteroidota</taxon>
        <taxon>Sphingobacteriia</taxon>
        <taxon>Sphingobacteriales</taxon>
        <taxon>Sphingobacteriaceae</taxon>
        <taxon>Olivibacter</taxon>
    </lineage>
</organism>
<evidence type="ECO:0000313" key="2">
    <source>
        <dbReference type="Proteomes" id="UP000199421"/>
    </source>
</evidence>
<gene>
    <name evidence="1" type="ORF">SAMN05661044_04674</name>
</gene>
<protein>
    <submittedName>
        <fullName evidence="1">Uncharacterized protein</fullName>
    </submittedName>
</protein>
<evidence type="ECO:0000313" key="1">
    <source>
        <dbReference type="EMBL" id="SEM24895.1"/>
    </source>
</evidence>
<dbReference type="AlphaFoldDB" id="A0A1H7WUB0"/>
<proteinExistence type="predicted"/>